<sequence length="396" mass="42377">MHQFILSRAALVLLSTTLAVLTVACNGKQQVSVTSHEEQPASKDQSVASPVATMAPPSATPQPQPTVQPTREMSVNYFEQGLNKAVGALNISQSAKSTEDWNFVAILLADAIALMKKVPADSPDFTNAQAKILDYQLDLKNAIHKAVPPINPVQQAQPERIAAIPQVSVTPTVTPTVTPAITQPTITKTPAAAPEKFQPPLPQVTPLTPLKQQQVFVPPTIKRQNEQLVYIAQIKRRIGGTPIIEVTFNGTQPFEMILDTGASGTVITQNMANALGVVQVGKAKANTANSKAVEFPIGYVDSMEIAGAKVNHVSVAIANADLETGLLGHDFFGGYDITIKRDIVEFRPQSTSPVWGGRSAPMPIGRLRDNPSQTTPRVTEFTAPTVPKQLPSVTDP</sequence>
<dbReference type="SUPFAM" id="SSF50630">
    <property type="entry name" value="Acid proteases"/>
    <property type="match status" value="1"/>
</dbReference>
<evidence type="ECO:0000256" key="1">
    <source>
        <dbReference type="ARBA" id="ARBA00022801"/>
    </source>
</evidence>
<feature type="signal peptide" evidence="3">
    <location>
        <begin position="1"/>
        <end position="24"/>
    </location>
</feature>
<accession>A0ABX1M937</accession>
<name>A0ABX1M937_9CYAN</name>
<dbReference type="RefSeq" id="WP_169266624.1">
    <property type="nucleotide sequence ID" value="NZ_QMEC01000087.1"/>
</dbReference>
<evidence type="ECO:0000313" key="5">
    <source>
        <dbReference type="EMBL" id="NMF65043.1"/>
    </source>
</evidence>
<keyword evidence="1" id="KW-0378">Hydrolase</keyword>
<reference evidence="5 6" key="1">
    <citation type="submission" date="2018-06" db="EMBL/GenBank/DDBJ databases">
        <title>Comparative genomics of Brasilonema spp. strains.</title>
        <authorList>
            <person name="Alvarenga D.O."/>
            <person name="Fiore M.F."/>
            <person name="Varani A.M."/>
        </authorList>
    </citation>
    <scope>NUCLEOTIDE SEQUENCE [LARGE SCALE GENOMIC DNA]</scope>
    <source>
        <strain evidence="5 6">UFV-OR1</strain>
    </source>
</reference>
<feature type="region of interest" description="Disordered" evidence="2">
    <location>
        <begin position="350"/>
        <end position="396"/>
    </location>
</feature>
<evidence type="ECO:0000256" key="3">
    <source>
        <dbReference type="SAM" id="SignalP"/>
    </source>
</evidence>
<dbReference type="PROSITE" id="PS50175">
    <property type="entry name" value="ASP_PROT_RETROV"/>
    <property type="match status" value="1"/>
</dbReference>
<feature type="chain" id="PRO_5045618128" description="Peptidase A2 domain-containing protein" evidence="3">
    <location>
        <begin position="25"/>
        <end position="396"/>
    </location>
</feature>
<dbReference type="Pfam" id="PF13975">
    <property type="entry name" value="gag-asp_proteas"/>
    <property type="match status" value="1"/>
</dbReference>
<keyword evidence="6" id="KW-1185">Reference proteome</keyword>
<dbReference type="CDD" id="cd05483">
    <property type="entry name" value="retropepsin_like_bacteria"/>
    <property type="match status" value="1"/>
</dbReference>
<evidence type="ECO:0000256" key="2">
    <source>
        <dbReference type="SAM" id="MobiDB-lite"/>
    </source>
</evidence>
<dbReference type="EMBL" id="QMEC01000087">
    <property type="protein sequence ID" value="NMF65043.1"/>
    <property type="molecule type" value="Genomic_DNA"/>
</dbReference>
<evidence type="ECO:0000259" key="4">
    <source>
        <dbReference type="PROSITE" id="PS50175"/>
    </source>
</evidence>
<dbReference type="InterPro" id="IPR001995">
    <property type="entry name" value="Peptidase_A2_cat"/>
</dbReference>
<proteinExistence type="predicted"/>
<feature type="domain" description="Peptidase A2" evidence="4">
    <location>
        <begin position="254"/>
        <end position="270"/>
    </location>
</feature>
<organism evidence="5 6">
    <name type="scientific">Brasilonema octagenarum UFV-OR1</name>
    <dbReference type="NCBI Taxonomy" id="417115"/>
    <lineage>
        <taxon>Bacteria</taxon>
        <taxon>Bacillati</taxon>
        <taxon>Cyanobacteriota</taxon>
        <taxon>Cyanophyceae</taxon>
        <taxon>Nostocales</taxon>
        <taxon>Scytonemataceae</taxon>
        <taxon>Brasilonema</taxon>
        <taxon>Octagenarum group</taxon>
    </lineage>
</organism>
<dbReference type="InterPro" id="IPR034122">
    <property type="entry name" value="Retropepsin-like_bacterial"/>
</dbReference>
<dbReference type="Gene3D" id="2.40.70.10">
    <property type="entry name" value="Acid Proteases"/>
    <property type="match status" value="1"/>
</dbReference>
<feature type="region of interest" description="Disordered" evidence="2">
    <location>
        <begin position="33"/>
        <end position="68"/>
    </location>
</feature>
<protein>
    <recommendedName>
        <fullName evidence="4">Peptidase A2 domain-containing protein</fullName>
    </recommendedName>
</protein>
<gene>
    <name evidence="5" type="ORF">DP115_20615</name>
</gene>
<keyword evidence="3" id="KW-0732">Signal</keyword>
<evidence type="ECO:0000313" key="6">
    <source>
        <dbReference type="Proteomes" id="UP000762253"/>
    </source>
</evidence>
<dbReference type="Proteomes" id="UP000762253">
    <property type="component" value="Unassembled WGS sequence"/>
</dbReference>
<comment type="caution">
    <text evidence="5">The sequence shown here is derived from an EMBL/GenBank/DDBJ whole genome shotgun (WGS) entry which is preliminary data.</text>
</comment>
<dbReference type="InterPro" id="IPR021109">
    <property type="entry name" value="Peptidase_aspartic_dom_sf"/>
</dbReference>